<sequence>MPNNVLITGPFYIALTIEWVAARRQYTFILTFGIAPAD</sequence>
<comment type="caution">
    <text evidence="1">The sequence shown here is derived from an EMBL/GenBank/DDBJ whole genome shotgun (WGS) entry which is preliminary data.</text>
</comment>
<name>A0A165L9U2_LACPN</name>
<dbReference type="PATRIC" id="fig|1590.152.peg.2335"/>
<accession>A0A165L9U2</accession>
<gene>
    <name evidence="1" type="ORF">Lp19_1508</name>
</gene>
<protein>
    <submittedName>
        <fullName evidence="1">Uncharacterized protein</fullName>
    </submittedName>
</protein>
<evidence type="ECO:0000313" key="1">
    <source>
        <dbReference type="EMBL" id="KZU95554.1"/>
    </source>
</evidence>
<evidence type="ECO:0000313" key="2">
    <source>
        <dbReference type="Proteomes" id="UP000076882"/>
    </source>
</evidence>
<reference evidence="1 2" key="1">
    <citation type="submission" date="2016-03" db="EMBL/GenBank/DDBJ databases">
        <title>Comparative genomics of 54 Lactobacillus plantarum strains reveals genomic uncoupling from niche constraints.</title>
        <authorList>
            <person name="Martino M.E."/>
        </authorList>
    </citation>
    <scope>NUCLEOTIDE SEQUENCE [LARGE SCALE GENOMIC DNA]</scope>
    <source>
        <strain evidence="1 2">19.1</strain>
    </source>
</reference>
<proteinExistence type="predicted"/>
<dbReference type="EMBL" id="LUXM01000026">
    <property type="protein sequence ID" value="KZU95554.1"/>
    <property type="molecule type" value="Genomic_DNA"/>
</dbReference>
<dbReference type="Proteomes" id="UP000076882">
    <property type="component" value="Unassembled WGS sequence"/>
</dbReference>
<dbReference type="AlphaFoldDB" id="A0A165L9U2"/>
<organism evidence="1 2">
    <name type="scientific">Lactiplantibacillus plantarum</name>
    <name type="common">Lactobacillus plantarum</name>
    <dbReference type="NCBI Taxonomy" id="1590"/>
    <lineage>
        <taxon>Bacteria</taxon>
        <taxon>Bacillati</taxon>
        <taxon>Bacillota</taxon>
        <taxon>Bacilli</taxon>
        <taxon>Lactobacillales</taxon>
        <taxon>Lactobacillaceae</taxon>
        <taxon>Lactiplantibacillus</taxon>
    </lineage>
</organism>